<reference evidence="1 2" key="1">
    <citation type="submission" date="2022-11" db="EMBL/GenBank/DDBJ databases">
        <title>Minimal conservation of predation-associated metabolite biosynthetic gene clusters underscores biosynthetic potential of Myxococcota including descriptions for ten novel species: Archangium lansinium sp. nov., Myxococcus landrumus sp. nov., Nannocystis bai.</title>
        <authorList>
            <person name="Ahearne A."/>
            <person name="Stevens C."/>
            <person name="Dowd S."/>
        </authorList>
    </citation>
    <scope>NUCLEOTIDE SEQUENCE [LARGE SCALE GENOMIC DNA]</scope>
    <source>
        <strain evidence="1 2">NCELM</strain>
    </source>
</reference>
<evidence type="ECO:0000313" key="2">
    <source>
        <dbReference type="Proteomes" id="UP001217838"/>
    </source>
</evidence>
<dbReference type="Proteomes" id="UP001217838">
    <property type="component" value="Unassembled WGS sequence"/>
</dbReference>
<protein>
    <submittedName>
        <fullName evidence="1">Uncharacterized protein</fullName>
    </submittedName>
</protein>
<accession>A0ABT5BMZ4</accession>
<comment type="caution">
    <text evidence="1">The sequence shown here is derived from an EMBL/GenBank/DDBJ whole genome shotgun (WGS) entry which is preliminary data.</text>
</comment>
<organism evidence="1 2">
    <name type="scientific">Nannocystis radixulma</name>
    <dbReference type="NCBI Taxonomy" id="2995305"/>
    <lineage>
        <taxon>Bacteria</taxon>
        <taxon>Pseudomonadati</taxon>
        <taxon>Myxococcota</taxon>
        <taxon>Polyangia</taxon>
        <taxon>Nannocystales</taxon>
        <taxon>Nannocystaceae</taxon>
        <taxon>Nannocystis</taxon>
    </lineage>
</organism>
<gene>
    <name evidence="1" type="ORF">POL58_47800</name>
</gene>
<sequence length="146" mass="16166">MITSAMLALWFVQAPPLPSSLAPPMTAPPREWDLAGVFVLKQEKFLTWAPMIDLSRPFRGWDYQLQPMWTLELTPTHPQLAHVSLGLDSAPSTGKEIGLLRPKLQFRVPGTELRMGVQTTVLAFFTSALSGGGRAMRPMGFISGRF</sequence>
<proteinExistence type="predicted"/>
<evidence type="ECO:0000313" key="1">
    <source>
        <dbReference type="EMBL" id="MDC0675541.1"/>
    </source>
</evidence>
<name>A0ABT5BMZ4_9BACT</name>
<keyword evidence="2" id="KW-1185">Reference proteome</keyword>
<dbReference type="EMBL" id="JAQNDN010000028">
    <property type="protein sequence ID" value="MDC0675541.1"/>
    <property type="molecule type" value="Genomic_DNA"/>
</dbReference>
<dbReference type="RefSeq" id="WP_272010718.1">
    <property type="nucleotide sequence ID" value="NZ_JAQNDN010000028.1"/>
</dbReference>